<feature type="compositionally biased region" description="Polar residues" evidence="1">
    <location>
        <begin position="166"/>
        <end position="186"/>
    </location>
</feature>
<sequence length="616" mass="69467">MSFPTSNPDHSWNQWARSMPPPPRDGRPMSTLPRMNTFPLATQPLAHQMFQEPPLPPMTPPRPRNTAGSFSLSSALLCPTYPSSQFPTVPRPPSGPYSQNPTIQPRARRPPSTIHPFQEASLLEVSLSTSPPTSAPSPTQTANPTPPIMEETNQSTNERLTILSTPTAPITSGQNSTPSTEPSSVLTDPRHGRSDASTSSSEADTRDWRTESGWHTTSQSPEGPQSLDGGETQQFEREYMPTVLRRNTLQQQEARYVTHVPELMRSSVPSPTYSSLWRWQRETALTSMAPPDFDNFNQDQETFGWGDDEEEEDALEYGDYRGYTSAPHFYHQPFPLPDSPTYAGDYQENPPHACRIQQYRPPQYGQYRLGGSGPDDPIPGESGDIPPETSQPSNQERLDAARRQSKTNRREYDVLKAQMEAAQAKMASYDATWDFNQPPAPSKGKELDRGRPPIPNYRRPLYDQSDRWSVPQPPPKWQAPDPYPAPIGTAPNEAPWLGVKPVMVKPPLPFEGKYDNVERFVGDCFTYFEVFAAYFQVPSSRVVFAVTHLEGPAKDWWVHAQQDFWCNDENDTVAPRFQFPSWGEFTTLLAQNFHDPASEELHEKRMFDLRMSSLVC</sequence>
<feature type="region of interest" description="Disordered" evidence="1">
    <location>
        <begin position="363"/>
        <end position="410"/>
    </location>
</feature>
<name>A0A284SCS6_ARMOS</name>
<evidence type="ECO:0000256" key="1">
    <source>
        <dbReference type="SAM" id="MobiDB-lite"/>
    </source>
</evidence>
<accession>A0A284SCS6</accession>
<reference evidence="3" key="1">
    <citation type="journal article" date="2017" name="Nat. Ecol. Evol.">
        <title>Genome expansion and lineage-specific genetic innovations in the forest pathogenic fungi Armillaria.</title>
        <authorList>
            <person name="Sipos G."/>
            <person name="Prasanna A.N."/>
            <person name="Walter M.C."/>
            <person name="O'Connor E."/>
            <person name="Balint B."/>
            <person name="Krizsan K."/>
            <person name="Kiss B."/>
            <person name="Hess J."/>
            <person name="Varga T."/>
            <person name="Slot J."/>
            <person name="Riley R."/>
            <person name="Boka B."/>
            <person name="Rigling D."/>
            <person name="Barry K."/>
            <person name="Lee J."/>
            <person name="Mihaltcheva S."/>
            <person name="LaButti K."/>
            <person name="Lipzen A."/>
            <person name="Waldron R."/>
            <person name="Moloney N.M."/>
            <person name="Sperisen C."/>
            <person name="Kredics L."/>
            <person name="Vagvoelgyi C."/>
            <person name="Patrignani A."/>
            <person name="Fitzpatrick D."/>
            <person name="Nagy I."/>
            <person name="Doyle S."/>
            <person name="Anderson J.B."/>
            <person name="Grigoriev I.V."/>
            <person name="Gueldener U."/>
            <person name="Muensterkoetter M."/>
            <person name="Nagy L.G."/>
        </authorList>
    </citation>
    <scope>NUCLEOTIDE SEQUENCE [LARGE SCALE GENOMIC DNA]</scope>
    <source>
        <strain evidence="3">C18/9</strain>
    </source>
</reference>
<feature type="region of interest" description="Disordered" evidence="1">
    <location>
        <begin position="166"/>
        <end position="231"/>
    </location>
</feature>
<dbReference type="Proteomes" id="UP000219338">
    <property type="component" value="Unassembled WGS sequence"/>
</dbReference>
<evidence type="ECO:0008006" key="4">
    <source>
        <dbReference type="Google" id="ProtNLM"/>
    </source>
</evidence>
<feature type="compositionally biased region" description="Polar residues" evidence="1">
    <location>
        <begin position="213"/>
        <end position="223"/>
    </location>
</feature>
<keyword evidence="3" id="KW-1185">Reference proteome</keyword>
<feature type="compositionally biased region" description="Basic and acidic residues" evidence="1">
    <location>
        <begin position="203"/>
        <end position="212"/>
    </location>
</feature>
<gene>
    <name evidence="2" type="ORF">ARMOST_22413</name>
</gene>
<feature type="compositionally biased region" description="Basic and acidic residues" evidence="1">
    <location>
        <begin position="396"/>
        <end position="410"/>
    </location>
</feature>
<dbReference type="AlphaFoldDB" id="A0A284SCS6"/>
<dbReference type="STRING" id="47428.A0A284SCS6"/>
<feature type="compositionally biased region" description="Polar residues" evidence="1">
    <location>
        <begin position="1"/>
        <end position="16"/>
    </location>
</feature>
<evidence type="ECO:0000313" key="2">
    <source>
        <dbReference type="EMBL" id="SJL18812.1"/>
    </source>
</evidence>
<dbReference type="EMBL" id="FUEG01000070">
    <property type="protein sequence ID" value="SJL18812.1"/>
    <property type="molecule type" value="Genomic_DNA"/>
</dbReference>
<feature type="region of interest" description="Disordered" evidence="1">
    <location>
        <begin position="1"/>
        <end position="113"/>
    </location>
</feature>
<feature type="compositionally biased region" description="Pro residues" evidence="1">
    <location>
        <begin position="53"/>
        <end position="63"/>
    </location>
</feature>
<protein>
    <recommendedName>
        <fullName evidence="4">Retrotransposon gag domain-containing protein</fullName>
    </recommendedName>
</protein>
<organism evidence="2 3">
    <name type="scientific">Armillaria ostoyae</name>
    <name type="common">Armillaria root rot fungus</name>
    <dbReference type="NCBI Taxonomy" id="47428"/>
    <lineage>
        <taxon>Eukaryota</taxon>
        <taxon>Fungi</taxon>
        <taxon>Dikarya</taxon>
        <taxon>Basidiomycota</taxon>
        <taxon>Agaricomycotina</taxon>
        <taxon>Agaricomycetes</taxon>
        <taxon>Agaricomycetidae</taxon>
        <taxon>Agaricales</taxon>
        <taxon>Marasmiineae</taxon>
        <taxon>Physalacriaceae</taxon>
        <taxon>Armillaria</taxon>
    </lineage>
</organism>
<feature type="compositionally biased region" description="Low complexity" evidence="1">
    <location>
        <begin position="126"/>
        <end position="143"/>
    </location>
</feature>
<feature type="region of interest" description="Disordered" evidence="1">
    <location>
        <begin position="459"/>
        <end position="488"/>
    </location>
</feature>
<proteinExistence type="predicted"/>
<dbReference type="OrthoDB" id="3068543at2759"/>
<feature type="region of interest" description="Disordered" evidence="1">
    <location>
        <begin position="125"/>
        <end position="151"/>
    </location>
</feature>
<feature type="compositionally biased region" description="Pro residues" evidence="1">
    <location>
        <begin position="471"/>
        <end position="485"/>
    </location>
</feature>
<evidence type="ECO:0000313" key="3">
    <source>
        <dbReference type="Proteomes" id="UP000219338"/>
    </source>
</evidence>